<keyword evidence="1" id="KW-0175">Coiled coil</keyword>
<dbReference type="Proteomes" id="UP001345963">
    <property type="component" value="Unassembled WGS sequence"/>
</dbReference>
<comment type="caution">
    <text evidence="2">The sequence shown here is derived from an EMBL/GenBank/DDBJ whole genome shotgun (WGS) entry which is preliminary data.</text>
</comment>
<name>A0ABU7AA01_9TELE</name>
<reference evidence="2 3" key="1">
    <citation type="submission" date="2021-07" db="EMBL/GenBank/DDBJ databases">
        <authorList>
            <person name="Palmer J.M."/>
        </authorList>
    </citation>
    <scope>NUCLEOTIDE SEQUENCE [LARGE SCALE GENOMIC DNA]</scope>
    <source>
        <strain evidence="2 3">AT_MEX2019</strain>
        <tissue evidence="2">Muscle</tissue>
    </source>
</reference>
<organism evidence="2 3">
    <name type="scientific">Ataeniobius toweri</name>
    <dbReference type="NCBI Taxonomy" id="208326"/>
    <lineage>
        <taxon>Eukaryota</taxon>
        <taxon>Metazoa</taxon>
        <taxon>Chordata</taxon>
        <taxon>Craniata</taxon>
        <taxon>Vertebrata</taxon>
        <taxon>Euteleostomi</taxon>
        <taxon>Actinopterygii</taxon>
        <taxon>Neopterygii</taxon>
        <taxon>Teleostei</taxon>
        <taxon>Neoteleostei</taxon>
        <taxon>Acanthomorphata</taxon>
        <taxon>Ovalentaria</taxon>
        <taxon>Atherinomorphae</taxon>
        <taxon>Cyprinodontiformes</taxon>
        <taxon>Goodeidae</taxon>
        <taxon>Ataeniobius</taxon>
    </lineage>
</organism>
<feature type="coiled-coil region" evidence="1">
    <location>
        <begin position="91"/>
        <end position="118"/>
    </location>
</feature>
<dbReference type="EMBL" id="JAHUTI010005795">
    <property type="protein sequence ID" value="MED6234240.1"/>
    <property type="molecule type" value="Genomic_DNA"/>
</dbReference>
<gene>
    <name evidence="2" type="ORF">ATANTOWER_025190</name>
</gene>
<evidence type="ECO:0000256" key="1">
    <source>
        <dbReference type="SAM" id="Coils"/>
    </source>
</evidence>
<protein>
    <submittedName>
        <fullName evidence="2">Uncharacterized protein</fullName>
    </submittedName>
</protein>
<sequence length="178" mass="20789">MMRWSFLCQHLRNEWFRRLIHFLLHWDLGQHVSVVQRRKVQEKKNTGSTSALGIEGKGLEPAKHDENSVILWELRGLREERAEAVGENKRFSKLETSIKELMERTTSLEQKVGHMEERVGNTEDNTMTMERAVAVFLRETTKLSKKCDDLEARMRRNNIRIHGIPEGAEKDNTSSFIT</sequence>
<dbReference type="SUPFAM" id="SSF57997">
    <property type="entry name" value="Tropomyosin"/>
    <property type="match status" value="1"/>
</dbReference>
<keyword evidence="3" id="KW-1185">Reference proteome</keyword>
<evidence type="ECO:0000313" key="3">
    <source>
        <dbReference type="Proteomes" id="UP001345963"/>
    </source>
</evidence>
<dbReference type="PANTHER" id="PTHR11505">
    <property type="entry name" value="L1 TRANSPOSABLE ELEMENT-RELATED"/>
    <property type="match status" value="1"/>
</dbReference>
<dbReference type="Gene3D" id="1.20.5.340">
    <property type="match status" value="1"/>
</dbReference>
<accession>A0ABU7AA01</accession>
<proteinExistence type="predicted"/>
<evidence type="ECO:0000313" key="2">
    <source>
        <dbReference type="EMBL" id="MED6234240.1"/>
    </source>
</evidence>
<dbReference type="InterPro" id="IPR004244">
    <property type="entry name" value="Transposase_22"/>
</dbReference>